<keyword evidence="3 5" id="KW-1133">Transmembrane helix</keyword>
<feature type="transmembrane region" description="Helical" evidence="5">
    <location>
        <begin position="12"/>
        <end position="37"/>
    </location>
</feature>
<protein>
    <recommendedName>
        <fullName evidence="8">Tetraspanin</fullName>
    </recommendedName>
</protein>
<dbReference type="OrthoDB" id="297138at2759"/>
<keyword evidence="2 5" id="KW-0812">Transmembrane</keyword>
<accession>A0A8S1R131</accession>
<dbReference type="EMBL" id="CAJJDN010000134">
    <property type="protein sequence ID" value="CAD8121801.1"/>
    <property type="molecule type" value="Genomic_DNA"/>
</dbReference>
<evidence type="ECO:0000256" key="3">
    <source>
        <dbReference type="ARBA" id="ARBA00022989"/>
    </source>
</evidence>
<evidence type="ECO:0000256" key="1">
    <source>
        <dbReference type="ARBA" id="ARBA00004141"/>
    </source>
</evidence>
<dbReference type="GO" id="GO:0016020">
    <property type="term" value="C:membrane"/>
    <property type="evidence" value="ECO:0007669"/>
    <property type="project" value="UniProtKB-SubCell"/>
</dbReference>
<gene>
    <name evidence="6" type="ORF">PSON_ATCC_30995.1.T1340103</name>
</gene>
<name>A0A8S1R131_9CILI</name>
<keyword evidence="4 5" id="KW-0472">Membrane</keyword>
<evidence type="ECO:0000256" key="2">
    <source>
        <dbReference type="ARBA" id="ARBA00022692"/>
    </source>
</evidence>
<evidence type="ECO:0000256" key="5">
    <source>
        <dbReference type="SAM" id="Phobius"/>
    </source>
</evidence>
<evidence type="ECO:0000256" key="4">
    <source>
        <dbReference type="ARBA" id="ARBA00023136"/>
    </source>
</evidence>
<evidence type="ECO:0000313" key="6">
    <source>
        <dbReference type="EMBL" id="CAD8121801.1"/>
    </source>
</evidence>
<comment type="caution">
    <text evidence="6">The sequence shown here is derived from an EMBL/GenBank/DDBJ whole genome shotgun (WGS) entry which is preliminary data.</text>
</comment>
<dbReference type="InterPro" id="IPR018499">
    <property type="entry name" value="Tetraspanin/Peripherin"/>
</dbReference>
<proteinExistence type="predicted"/>
<feature type="transmembrane region" description="Helical" evidence="5">
    <location>
        <begin position="49"/>
        <end position="73"/>
    </location>
</feature>
<reference evidence="6" key="1">
    <citation type="submission" date="2021-01" db="EMBL/GenBank/DDBJ databases">
        <authorList>
            <consortium name="Genoscope - CEA"/>
            <person name="William W."/>
        </authorList>
    </citation>
    <scope>NUCLEOTIDE SEQUENCE</scope>
</reference>
<dbReference type="Pfam" id="PF00335">
    <property type="entry name" value="Tetraspanin"/>
    <property type="match status" value="1"/>
</dbReference>
<evidence type="ECO:0000313" key="7">
    <source>
        <dbReference type="Proteomes" id="UP000692954"/>
    </source>
</evidence>
<feature type="transmembrane region" description="Helical" evidence="5">
    <location>
        <begin position="85"/>
        <end position="111"/>
    </location>
</feature>
<dbReference type="AlphaFoldDB" id="A0A8S1R131"/>
<evidence type="ECO:0008006" key="8">
    <source>
        <dbReference type="Google" id="ProtNLM"/>
    </source>
</evidence>
<dbReference type="Proteomes" id="UP000692954">
    <property type="component" value="Unassembled WGS sequence"/>
</dbReference>
<keyword evidence="7" id="KW-1185">Reference proteome</keyword>
<feature type="transmembrane region" description="Helical" evidence="5">
    <location>
        <begin position="256"/>
        <end position="279"/>
    </location>
</feature>
<sequence>MCLPIGILRCVVSIEAWIVMICGIATFIFTMLMQIHYSLMLQANEGESWMLFGQGMLTAFWLFSSYIIINGVCGIVGGQHKKPCLLLVFNVGNIIIIIAFIIIMVIGYVLANATSKFIDQDYTQNTTACLEHRFELNTLDWESKDLLCSIECPCYYTQNNIPLPKNKTLWGDDKHPERPTRVQDCELFQKTQNTTVKYFSNYIGEIQQRTGCTGWCVPYQMKVFYDINSPVKNQELYCQYVVIEKLTEMGQLMGDIAAGVTAVMLLLIILTCCLCFHPVNKNQDVYKKMAHYEN</sequence>
<organism evidence="6 7">
    <name type="scientific">Paramecium sonneborni</name>
    <dbReference type="NCBI Taxonomy" id="65129"/>
    <lineage>
        <taxon>Eukaryota</taxon>
        <taxon>Sar</taxon>
        <taxon>Alveolata</taxon>
        <taxon>Ciliophora</taxon>
        <taxon>Intramacronucleata</taxon>
        <taxon>Oligohymenophorea</taxon>
        <taxon>Peniculida</taxon>
        <taxon>Parameciidae</taxon>
        <taxon>Paramecium</taxon>
    </lineage>
</organism>
<comment type="subcellular location">
    <subcellularLocation>
        <location evidence="1">Membrane</location>
        <topology evidence="1">Multi-pass membrane protein</topology>
    </subcellularLocation>
</comment>